<dbReference type="InterPro" id="IPR015797">
    <property type="entry name" value="NUDIX_hydrolase-like_dom_sf"/>
</dbReference>
<name>A0ABZ1CTN1_9TREE</name>
<keyword evidence="4" id="KW-0378">Hydrolase</keyword>
<keyword evidence="3" id="KW-0479">Metal-binding</keyword>
<dbReference type="InterPro" id="IPR045121">
    <property type="entry name" value="CoAse"/>
</dbReference>
<keyword evidence="5" id="KW-0460">Magnesium</keyword>
<dbReference type="PROSITE" id="PS51462">
    <property type="entry name" value="NUDIX"/>
    <property type="match status" value="1"/>
</dbReference>
<evidence type="ECO:0000256" key="2">
    <source>
        <dbReference type="ARBA" id="ARBA00001946"/>
    </source>
</evidence>
<dbReference type="InterPro" id="IPR000086">
    <property type="entry name" value="NUDIX_hydrolase_dom"/>
</dbReference>
<evidence type="ECO:0000256" key="5">
    <source>
        <dbReference type="ARBA" id="ARBA00022842"/>
    </source>
</evidence>
<dbReference type="Proteomes" id="UP001329825">
    <property type="component" value="Chromosome 2"/>
</dbReference>
<dbReference type="Gene3D" id="3.90.79.10">
    <property type="entry name" value="Nucleoside Triphosphate Pyrophosphohydrolase"/>
    <property type="match status" value="1"/>
</dbReference>
<keyword evidence="10" id="KW-1185">Reference proteome</keyword>
<organism evidence="9 10">
    <name type="scientific">Kwoniella shivajii</name>
    <dbReference type="NCBI Taxonomy" id="564305"/>
    <lineage>
        <taxon>Eukaryota</taxon>
        <taxon>Fungi</taxon>
        <taxon>Dikarya</taxon>
        <taxon>Basidiomycota</taxon>
        <taxon>Agaricomycotina</taxon>
        <taxon>Tremellomycetes</taxon>
        <taxon>Tremellales</taxon>
        <taxon>Cryptococcaceae</taxon>
        <taxon>Kwoniella</taxon>
    </lineage>
</organism>
<dbReference type="Pfam" id="PF00293">
    <property type="entry name" value="NUDIX"/>
    <property type="match status" value="1"/>
</dbReference>
<proteinExistence type="predicted"/>
<dbReference type="RefSeq" id="XP_062789452.1">
    <property type="nucleotide sequence ID" value="XM_062933401.1"/>
</dbReference>
<reference evidence="9 10" key="1">
    <citation type="submission" date="2024-01" db="EMBL/GenBank/DDBJ databases">
        <title>Comparative genomics of Cryptococcus and Kwoniella reveals pathogenesis evolution and contrasting modes of karyotype evolution via chromosome fusion or intercentromeric recombination.</title>
        <authorList>
            <person name="Coelho M.A."/>
            <person name="David-Palma M."/>
            <person name="Shea T."/>
            <person name="Bowers K."/>
            <person name="McGinley-Smith S."/>
            <person name="Mohammad A.W."/>
            <person name="Gnirke A."/>
            <person name="Yurkov A.M."/>
            <person name="Nowrousian M."/>
            <person name="Sun S."/>
            <person name="Cuomo C.A."/>
            <person name="Heitman J."/>
        </authorList>
    </citation>
    <scope>NUCLEOTIDE SEQUENCE [LARGE SCALE GENOMIC DNA]</scope>
    <source>
        <strain evidence="9">CBS 11374</strain>
    </source>
</reference>
<evidence type="ECO:0000256" key="3">
    <source>
        <dbReference type="ARBA" id="ARBA00022723"/>
    </source>
</evidence>
<feature type="region of interest" description="Disordered" evidence="7">
    <location>
        <begin position="202"/>
        <end position="229"/>
    </location>
</feature>
<dbReference type="CDD" id="cd03426">
    <property type="entry name" value="NUDIX_CoAse_Nudt7"/>
    <property type="match status" value="1"/>
</dbReference>
<dbReference type="GeneID" id="87953777"/>
<evidence type="ECO:0000256" key="4">
    <source>
        <dbReference type="ARBA" id="ARBA00022801"/>
    </source>
</evidence>
<comment type="cofactor">
    <cofactor evidence="2">
        <name>Mg(2+)</name>
        <dbReference type="ChEBI" id="CHEBI:18420"/>
    </cofactor>
</comment>
<dbReference type="SUPFAM" id="SSF55811">
    <property type="entry name" value="Nudix"/>
    <property type="match status" value="1"/>
</dbReference>
<comment type="cofactor">
    <cofactor evidence="1">
        <name>Mn(2+)</name>
        <dbReference type="ChEBI" id="CHEBI:29035"/>
    </cofactor>
</comment>
<dbReference type="PANTHER" id="PTHR12992">
    <property type="entry name" value="NUDIX HYDROLASE"/>
    <property type="match status" value="1"/>
</dbReference>
<evidence type="ECO:0000256" key="7">
    <source>
        <dbReference type="SAM" id="MobiDB-lite"/>
    </source>
</evidence>
<protein>
    <recommendedName>
        <fullName evidence="8">Nudix hydrolase domain-containing protein</fullName>
    </recommendedName>
</protein>
<evidence type="ECO:0000256" key="6">
    <source>
        <dbReference type="ARBA" id="ARBA00023211"/>
    </source>
</evidence>
<evidence type="ECO:0000313" key="10">
    <source>
        <dbReference type="Proteomes" id="UP001329825"/>
    </source>
</evidence>
<accession>A0ABZ1CTN1</accession>
<evidence type="ECO:0000256" key="1">
    <source>
        <dbReference type="ARBA" id="ARBA00001936"/>
    </source>
</evidence>
<evidence type="ECO:0000259" key="8">
    <source>
        <dbReference type="PROSITE" id="PS51462"/>
    </source>
</evidence>
<sequence length="273" mass="30084">MTTTIEPFCTSILRTLRRSLIPPTLPRPLPAHNVSFTKTPSESAVLIPLMNLNGKPHVLMEVRGRGLRVHAGEVSFPGGKADPTDESLIQTALREAQEELALPPNHIEILGMLDPEYSLGNKTRVWPFVGFIHSDPPPFPSIPQTLPSLPISSFVPNEDEVSSIIPLPLSVLQCPEKLKTHYFRLDLNKPYYRIQCSDYVIPPSSSSRSSTDKAEGLGEGQGEGEGKRKVGLEENGELSDQLEIWGLSGWILNKLAERAGWIKMPPKGISPED</sequence>
<evidence type="ECO:0000313" key="9">
    <source>
        <dbReference type="EMBL" id="WRT64712.1"/>
    </source>
</evidence>
<feature type="domain" description="Nudix hydrolase" evidence="8">
    <location>
        <begin position="40"/>
        <end position="191"/>
    </location>
</feature>
<keyword evidence="6" id="KW-0464">Manganese</keyword>
<dbReference type="PANTHER" id="PTHR12992:SF24">
    <property type="entry name" value="PEROXISOMAL COENZYME A DIPHOSPHATASE NUDT7"/>
    <property type="match status" value="1"/>
</dbReference>
<gene>
    <name evidence="9" type="ORF">IL334_001646</name>
</gene>
<dbReference type="EMBL" id="CP141882">
    <property type="protein sequence ID" value="WRT64712.1"/>
    <property type="molecule type" value="Genomic_DNA"/>
</dbReference>